<accession>A0ABV2AQE3</accession>
<dbReference type="CDD" id="cd00033">
    <property type="entry name" value="CCP"/>
    <property type="match status" value="1"/>
</dbReference>
<keyword evidence="1" id="KW-1015">Disulfide bond</keyword>
<comment type="caution">
    <text evidence="4">The sequence shown here is derived from an EMBL/GenBank/DDBJ whole genome shotgun (WGS) entry which is preliminary data.</text>
</comment>
<dbReference type="Proteomes" id="UP001439008">
    <property type="component" value="Unassembled WGS sequence"/>
</dbReference>
<name>A0ABV2AQE3_9EUKA</name>
<dbReference type="EMBL" id="JBDODL010001905">
    <property type="protein sequence ID" value="MES1921890.1"/>
    <property type="molecule type" value="Genomic_DNA"/>
</dbReference>
<evidence type="ECO:0000313" key="5">
    <source>
        <dbReference type="Proteomes" id="UP001439008"/>
    </source>
</evidence>
<feature type="domain" description="Sushi" evidence="3">
    <location>
        <begin position="224"/>
        <end position="273"/>
    </location>
</feature>
<sequence>MSEIFLIFLVLKLYLSATCGINPDEYMDMNIDSPTREEGQYLQFTCKDGYFLLYKDPIICKDGVLTVNGKPFKNPCKAKSNYCKALPNSNVRNNNVDIIATLACDDGYQYNNKMFTGIDLKCTPDVENVNQGVWKDENLMVYGDVCKPESNYCSQDVNLNKNVIADFPSKRIINSITKVKCADFYTPRLNKINYKNITFRCIKNRRWEYDGYQIINLFCVPKKYVCPEIKINPISESRILTRERSIGSTIRFVCNPGYSRPRNPATCGSTGQW</sequence>
<dbReference type="PROSITE" id="PS50923">
    <property type="entry name" value="SUSHI"/>
    <property type="match status" value="1"/>
</dbReference>
<feature type="signal peptide" evidence="2">
    <location>
        <begin position="1"/>
        <end position="20"/>
    </location>
</feature>
<dbReference type="InterPro" id="IPR035976">
    <property type="entry name" value="Sushi/SCR/CCP_sf"/>
</dbReference>
<reference evidence="4 5" key="1">
    <citation type="journal article" date="2024" name="BMC Biol.">
        <title>Comparative genomics of Ascetosporea gives new insight into the evolutionary basis for animal parasitism in Rhizaria.</title>
        <authorList>
            <person name="Hiltunen Thoren M."/>
            <person name="Onut-Brannstrom I."/>
            <person name="Alfjorden A."/>
            <person name="Peckova H."/>
            <person name="Swords F."/>
            <person name="Hooper C."/>
            <person name="Holzer A.S."/>
            <person name="Bass D."/>
            <person name="Burki F."/>
        </authorList>
    </citation>
    <scope>NUCLEOTIDE SEQUENCE [LARGE SCALE GENOMIC DNA]</scope>
    <source>
        <strain evidence="4">20-A016</strain>
    </source>
</reference>
<keyword evidence="2" id="KW-0732">Signal</keyword>
<keyword evidence="5" id="KW-1185">Reference proteome</keyword>
<gene>
    <name evidence="4" type="ORF">MHBO_003421</name>
</gene>
<proteinExistence type="predicted"/>
<protein>
    <recommendedName>
        <fullName evidence="3">Sushi domain-containing protein</fullName>
    </recommendedName>
</protein>
<evidence type="ECO:0000259" key="3">
    <source>
        <dbReference type="PROSITE" id="PS50923"/>
    </source>
</evidence>
<dbReference type="SUPFAM" id="SSF57535">
    <property type="entry name" value="Complement control module/SCR domain"/>
    <property type="match status" value="1"/>
</dbReference>
<evidence type="ECO:0000256" key="2">
    <source>
        <dbReference type="SAM" id="SignalP"/>
    </source>
</evidence>
<evidence type="ECO:0000313" key="4">
    <source>
        <dbReference type="EMBL" id="MES1921890.1"/>
    </source>
</evidence>
<dbReference type="InterPro" id="IPR000436">
    <property type="entry name" value="Sushi_SCR_CCP_dom"/>
</dbReference>
<evidence type="ECO:0000256" key="1">
    <source>
        <dbReference type="ARBA" id="ARBA00023157"/>
    </source>
</evidence>
<dbReference type="Pfam" id="PF00084">
    <property type="entry name" value="Sushi"/>
    <property type="match status" value="1"/>
</dbReference>
<organism evidence="4 5">
    <name type="scientific">Bonamia ostreae</name>
    <dbReference type="NCBI Taxonomy" id="126728"/>
    <lineage>
        <taxon>Eukaryota</taxon>
        <taxon>Sar</taxon>
        <taxon>Rhizaria</taxon>
        <taxon>Endomyxa</taxon>
        <taxon>Ascetosporea</taxon>
        <taxon>Haplosporida</taxon>
        <taxon>Bonamia</taxon>
    </lineage>
</organism>
<feature type="chain" id="PRO_5045335290" description="Sushi domain-containing protein" evidence="2">
    <location>
        <begin position="21"/>
        <end position="273"/>
    </location>
</feature>